<protein>
    <submittedName>
        <fullName evidence="2">Uncharacterized conserved small protein-like</fullName>
    </submittedName>
</protein>
<dbReference type="GO" id="GO:0003677">
    <property type="term" value="F:DNA binding"/>
    <property type="evidence" value="ECO:0007669"/>
    <property type="project" value="InterPro"/>
</dbReference>
<dbReference type="KEGG" id="rpc:RPC_1581"/>
<dbReference type="eggNOG" id="COG5606">
    <property type="taxonomic scope" value="Bacteria"/>
</dbReference>
<dbReference type="RefSeq" id="WP_011472047.1">
    <property type="nucleotide sequence ID" value="NC_007925.1"/>
</dbReference>
<dbReference type="PROSITE" id="PS50943">
    <property type="entry name" value="HTH_CROC1"/>
    <property type="match status" value="1"/>
</dbReference>
<dbReference type="OrthoDB" id="9788479at2"/>
<dbReference type="SUPFAM" id="SSF47413">
    <property type="entry name" value="lambda repressor-like DNA-binding domains"/>
    <property type="match status" value="1"/>
</dbReference>
<dbReference type="STRING" id="316056.RPC_1581"/>
<accession>Q218P3</accession>
<organism evidence="2">
    <name type="scientific">Rhodopseudomonas palustris (strain BisB18)</name>
    <dbReference type="NCBI Taxonomy" id="316056"/>
    <lineage>
        <taxon>Bacteria</taxon>
        <taxon>Pseudomonadati</taxon>
        <taxon>Pseudomonadota</taxon>
        <taxon>Alphaproteobacteria</taxon>
        <taxon>Hyphomicrobiales</taxon>
        <taxon>Nitrobacteraceae</taxon>
        <taxon>Rhodopseudomonas</taxon>
    </lineage>
</organism>
<dbReference type="HOGENOM" id="CLU_163934_2_2_5"/>
<dbReference type="Gene3D" id="1.10.260.40">
    <property type="entry name" value="lambda repressor-like DNA-binding domains"/>
    <property type="match status" value="1"/>
</dbReference>
<dbReference type="CDD" id="cd00093">
    <property type="entry name" value="HTH_XRE"/>
    <property type="match status" value="1"/>
</dbReference>
<dbReference type="InterPro" id="IPR039554">
    <property type="entry name" value="HigA2-like_HTH"/>
</dbReference>
<dbReference type="InterPro" id="IPR010982">
    <property type="entry name" value="Lambda_DNA-bd_dom_sf"/>
</dbReference>
<dbReference type="Pfam" id="PF13744">
    <property type="entry name" value="HTH_37"/>
    <property type="match status" value="1"/>
</dbReference>
<sequence length="94" mass="10343">MTEQIFDSVWDALENSPAEAANMKARSGLLIAIRDVVDSWQLTQAEAAKRLGVTQPRMNDLLRGRIDKFSLDALMMLATGAGLTVEWRVVKPAA</sequence>
<dbReference type="InterPro" id="IPR001387">
    <property type="entry name" value="Cro/C1-type_HTH"/>
</dbReference>
<name>Q218P3_RHOPB</name>
<evidence type="ECO:0000313" key="2">
    <source>
        <dbReference type="EMBL" id="ABD87143.1"/>
    </source>
</evidence>
<feature type="domain" description="HTH cro/C1-type" evidence="1">
    <location>
        <begin position="42"/>
        <end position="88"/>
    </location>
</feature>
<gene>
    <name evidence="2" type="ordered locus">RPC_1581</name>
</gene>
<proteinExistence type="predicted"/>
<dbReference type="AlphaFoldDB" id="Q218P3"/>
<dbReference type="EMBL" id="CP000301">
    <property type="protein sequence ID" value="ABD87143.1"/>
    <property type="molecule type" value="Genomic_DNA"/>
</dbReference>
<evidence type="ECO:0000259" key="1">
    <source>
        <dbReference type="PROSITE" id="PS50943"/>
    </source>
</evidence>
<reference evidence="2" key="1">
    <citation type="submission" date="2006-03" db="EMBL/GenBank/DDBJ databases">
        <title>Complete sequence of Rhodopseudomonas palustris BisB18.</title>
        <authorList>
            <consortium name="US DOE Joint Genome Institute"/>
            <person name="Copeland A."/>
            <person name="Lucas S."/>
            <person name="Lapidus A."/>
            <person name="Barry K."/>
            <person name="Detter J.C."/>
            <person name="Glavina del Rio T."/>
            <person name="Hammon N."/>
            <person name="Israni S."/>
            <person name="Dalin E."/>
            <person name="Tice H."/>
            <person name="Pitluck S."/>
            <person name="Chain P."/>
            <person name="Malfatti S."/>
            <person name="Shin M."/>
            <person name="Vergez L."/>
            <person name="Schmutz J."/>
            <person name="Larimer F."/>
            <person name="Land M."/>
            <person name="Hauser L."/>
            <person name="Pelletier D.A."/>
            <person name="Kyrpides N."/>
            <person name="Anderson I."/>
            <person name="Oda Y."/>
            <person name="Harwood C.S."/>
            <person name="Richardson P."/>
        </authorList>
    </citation>
    <scope>NUCLEOTIDE SEQUENCE [LARGE SCALE GENOMIC DNA]</scope>
    <source>
        <strain evidence="2">BisB18</strain>
    </source>
</reference>